<dbReference type="RefSeq" id="WP_142707377.1">
    <property type="nucleotide sequence ID" value="NZ_VIRS01000019.1"/>
</dbReference>
<evidence type="ECO:0000313" key="4">
    <source>
        <dbReference type="Proteomes" id="UP000317982"/>
    </source>
</evidence>
<name>A0A545AM39_9ACTN</name>
<dbReference type="InterPro" id="IPR029058">
    <property type="entry name" value="AB_hydrolase_fold"/>
</dbReference>
<reference evidence="3 4" key="1">
    <citation type="submission" date="2019-07" db="EMBL/GenBank/DDBJ databases">
        <title>Cryptosporangium phraense sp. nov., isolated from plant litter.</title>
        <authorList>
            <person name="Suriyachadkun C."/>
        </authorList>
    </citation>
    <scope>NUCLEOTIDE SEQUENCE [LARGE SCALE GENOMIC DNA]</scope>
    <source>
        <strain evidence="3 4">A-T 5661</strain>
    </source>
</reference>
<dbReference type="FunCoup" id="A0A545AM39">
    <property type="interactions" value="197"/>
</dbReference>
<dbReference type="PANTHER" id="PTHR43329">
    <property type="entry name" value="EPOXIDE HYDROLASE"/>
    <property type="match status" value="1"/>
</dbReference>
<evidence type="ECO:0000256" key="1">
    <source>
        <dbReference type="ARBA" id="ARBA00022801"/>
    </source>
</evidence>
<dbReference type="Pfam" id="PF00561">
    <property type="entry name" value="Abhydrolase_1"/>
    <property type="match status" value="1"/>
</dbReference>
<evidence type="ECO:0000313" key="3">
    <source>
        <dbReference type="EMBL" id="TQS42320.1"/>
    </source>
</evidence>
<comment type="caution">
    <text evidence="3">The sequence shown here is derived from an EMBL/GenBank/DDBJ whole genome shotgun (WGS) entry which is preliminary data.</text>
</comment>
<dbReference type="Proteomes" id="UP000317982">
    <property type="component" value="Unassembled WGS sequence"/>
</dbReference>
<dbReference type="PRINTS" id="PR00412">
    <property type="entry name" value="EPOXHYDRLASE"/>
</dbReference>
<dbReference type="InParanoid" id="A0A545AM39"/>
<protein>
    <submittedName>
        <fullName evidence="3">Alpha/beta fold hydrolase</fullName>
    </submittedName>
</protein>
<keyword evidence="1 3" id="KW-0378">Hydrolase</keyword>
<evidence type="ECO:0000259" key="2">
    <source>
        <dbReference type="Pfam" id="PF00561"/>
    </source>
</evidence>
<sequence length="276" mass="30708">MTRYTSDGLTFDVRTGGPPDGEPIVLLHGFPQNAGEWDAVTARLNEAGYRTFAPDQRGYSPDARPKAVEQYRTDHLVNDVIALLDAFDLESAHVVGHDWGAVVAWHLAGRHPHRVRTLTALSVPHPRAFRAALKTDAEQRRKSTYMLFFQRPWIAERVLLAFGARSLRGVFRGAGLSRDEVDAYVRPLRKRGALTAALNWYRAMSGRDAAEAAPIRVPTTYIWSDRDQALGRAGAENCGTYVESDYEFVELGGLSHWLPDQAPDRIADLILTRAAS</sequence>
<gene>
    <name evidence="3" type="ORF">FL583_25700</name>
</gene>
<dbReference type="Gene3D" id="3.40.50.1820">
    <property type="entry name" value="alpha/beta hydrolase"/>
    <property type="match status" value="1"/>
</dbReference>
<dbReference type="InterPro" id="IPR000639">
    <property type="entry name" value="Epox_hydrolase-like"/>
</dbReference>
<dbReference type="SUPFAM" id="SSF53474">
    <property type="entry name" value="alpha/beta-Hydrolases"/>
    <property type="match status" value="1"/>
</dbReference>
<dbReference type="EMBL" id="VIRS01000019">
    <property type="protein sequence ID" value="TQS42320.1"/>
    <property type="molecule type" value="Genomic_DNA"/>
</dbReference>
<dbReference type="InterPro" id="IPR000073">
    <property type="entry name" value="AB_hydrolase_1"/>
</dbReference>
<accession>A0A545AM39</accession>
<dbReference type="GO" id="GO:0016787">
    <property type="term" value="F:hydrolase activity"/>
    <property type="evidence" value="ECO:0007669"/>
    <property type="project" value="UniProtKB-KW"/>
</dbReference>
<dbReference type="OrthoDB" id="2987348at2"/>
<dbReference type="AlphaFoldDB" id="A0A545AM39"/>
<keyword evidence="4" id="KW-1185">Reference proteome</keyword>
<organism evidence="3 4">
    <name type="scientific">Cryptosporangium phraense</name>
    <dbReference type="NCBI Taxonomy" id="2593070"/>
    <lineage>
        <taxon>Bacteria</taxon>
        <taxon>Bacillati</taxon>
        <taxon>Actinomycetota</taxon>
        <taxon>Actinomycetes</taxon>
        <taxon>Cryptosporangiales</taxon>
        <taxon>Cryptosporangiaceae</taxon>
        <taxon>Cryptosporangium</taxon>
    </lineage>
</organism>
<proteinExistence type="predicted"/>
<feature type="domain" description="AB hydrolase-1" evidence="2">
    <location>
        <begin position="23"/>
        <end position="244"/>
    </location>
</feature>